<accession>A0ABM0MHH1</accession>
<dbReference type="Gene3D" id="3.40.140.10">
    <property type="entry name" value="Cytidine Deaminase, domain 2"/>
    <property type="match status" value="1"/>
</dbReference>
<dbReference type="PROSITE" id="PS50249">
    <property type="entry name" value="MPN"/>
    <property type="match status" value="1"/>
</dbReference>
<dbReference type="Proteomes" id="UP000694865">
    <property type="component" value="Unplaced"/>
</dbReference>
<feature type="non-terminal residue" evidence="6">
    <location>
        <position position="155"/>
    </location>
</feature>
<feature type="compositionally biased region" description="Low complexity" evidence="3">
    <location>
        <begin position="10"/>
        <end position="21"/>
    </location>
</feature>
<gene>
    <name evidence="6" type="primary">LOC102806328</name>
</gene>
<sequence>MATKMEVDQSPPSGKSVPGSVMASAGTTASVTVALHPLVIMNVSEHWTRIKAQEGKPLQVLGALIGNQKGRNIEVFNSFELLFDEIDGNKIIDREYYNTKEEQFKQVFKDLDFLGWYTTGGLPDESDIKLHKQICEINESPIFLKMNPLARNADV</sequence>
<evidence type="ECO:0000256" key="2">
    <source>
        <dbReference type="ARBA" id="ARBA00014871"/>
    </source>
</evidence>
<organism evidence="5 6">
    <name type="scientific">Saccoglossus kowalevskii</name>
    <name type="common">Acorn worm</name>
    <dbReference type="NCBI Taxonomy" id="10224"/>
    <lineage>
        <taxon>Eukaryota</taxon>
        <taxon>Metazoa</taxon>
        <taxon>Hemichordata</taxon>
        <taxon>Enteropneusta</taxon>
        <taxon>Harrimaniidae</taxon>
        <taxon>Saccoglossus</taxon>
    </lineage>
</organism>
<evidence type="ECO:0000313" key="6">
    <source>
        <dbReference type="RefSeq" id="XP_006819462.1"/>
    </source>
</evidence>
<dbReference type="SMART" id="SM00232">
    <property type="entry name" value="JAB_MPN"/>
    <property type="match status" value="1"/>
</dbReference>
<dbReference type="Pfam" id="PF01398">
    <property type="entry name" value="JAB"/>
    <property type="match status" value="1"/>
</dbReference>
<evidence type="ECO:0000256" key="1">
    <source>
        <dbReference type="ARBA" id="ARBA00010893"/>
    </source>
</evidence>
<dbReference type="InterPro" id="IPR000555">
    <property type="entry name" value="JAMM/MPN+_dom"/>
</dbReference>
<evidence type="ECO:0000313" key="5">
    <source>
        <dbReference type="Proteomes" id="UP000694865"/>
    </source>
</evidence>
<feature type="region of interest" description="Disordered" evidence="3">
    <location>
        <begin position="1"/>
        <end position="21"/>
    </location>
</feature>
<keyword evidence="5" id="KW-1185">Reference proteome</keyword>
<dbReference type="PANTHER" id="PTHR10540">
    <property type="entry name" value="EUKARYOTIC TRANSLATION INITIATION FACTOR 3 SUBUNIT F-RELATED"/>
    <property type="match status" value="1"/>
</dbReference>
<name>A0ABM0MHH1_SACKO</name>
<feature type="domain" description="MPN" evidence="4">
    <location>
        <begin position="33"/>
        <end position="155"/>
    </location>
</feature>
<dbReference type="RefSeq" id="XP_006819462.1">
    <property type="nucleotide sequence ID" value="XM_006819399.1"/>
</dbReference>
<evidence type="ECO:0000256" key="3">
    <source>
        <dbReference type="SAM" id="MobiDB-lite"/>
    </source>
</evidence>
<dbReference type="GeneID" id="102806328"/>
<dbReference type="InterPro" id="IPR037518">
    <property type="entry name" value="MPN"/>
</dbReference>
<reference evidence="6" key="1">
    <citation type="submission" date="2025-08" db="UniProtKB">
        <authorList>
            <consortium name="RefSeq"/>
        </authorList>
    </citation>
    <scope>IDENTIFICATION</scope>
    <source>
        <tissue evidence="6">Testes</tissue>
    </source>
</reference>
<proteinExistence type="inferred from homology"/>
<dbReference type="PANTHER" id="PTHR10540:SF8">
    <property type="entry name" value="COP9 SIGNALOSOME COMPLEX SUBUNIT 6"/>
    <property type="match status" value="1"/>
</dbReference>
<comment type="similarity">
    <text evidence="1">Belongs to the peptidase M67A family. CSN6 subfamily.</text>
</comment>
<protein>
    <recommendedName>
        <fullName evidence="2">COP9 signalosome complex subunit 6</fullName>
    </recommendedName>
</protein>
<evidence type="ECO:0000259" key="4">
    <source>
        <dbReference type="PROSITE" id="PS50249"/>
    </source>
</evidence>